<dbReference type="EnsemblMetazoa" id="SSS_2001s_mrna">
    <property type="protein sequence ID" value="KAF7490463.1"/>
    <property type="gene ID" value="SSS_2001"/>
</dbReference>
<dbReference type="Pfam" id="PF01650">
    <property type="entry name" value="Peptidase_C13"/>
    <property type="match status" value="1"/>
</dbReference>
<sequence>MRKNASTMLPNVLVTFFSTILIYKIVLAQDAQRNAEAFFQSKSNNHTNNWAVIVCASRFWFNYRHVANALSIYRSCKRFGIPDSQIILMISDDMACESRNPTPATIFNNGQHHINVYGDDVEVDYRGYDVTVENFIRLLTGRVQKHTPKSKRLLTNSGSNILIYMTGHGGDGFLKFQDSEELTSVELANAFEQMYQKRRYNEILFIIDTCQAESMSTKIYSPNIIGVGSSKIGEDSLSHHGDPSIGVYVIDRYTYYVLEFLEKHYKPSNKAITVGKLLEVCPKRLCISTVTYRLDLYPKDPYQVPLSDFFGNIGRIDLISV</sequence>
<dbReference type="GO" id="GO:0006506">
    <property type="term" value="P:GPI anchor biosynthetic process"/>
    <property type="evidence" value="ECO:0007669"/>
    <property type="project" value="UniProtKB-UniPathway"/>
</dbReference>
<dbReference type="EMBL" id="JXLN01015240">
    <property type="protein sequence ID" value="KPM10500.1"/>
    <property type="molecule type" value="Genomic_DNA"/>
</dbReference>
<comment type="pathway">
    <text evidence="1">Glycolipid biosynthesis; glycosylphosphatidylinositol-anchor biosynthesis.</text>
</comment>
<evidence type="ECO:0000256" key="2">
    <source>
        <dbReference type="ARBA" id="ARBA00009941"/>
    </source>
</evidence>
<keyword evidence="4" id="KW-0732">Signal</keyword>
<dbReference type="Gene3D" id="3.40.50.1460">
    <property type="match status" value="1"/>
</dbReference>
<keyword evidence="9" id="KW-1185">Reference proteome</keyword>
<dbReference type="OrthoDB" id="192611at2759"/>
<accession>A0A132AJ70</accession>
<dbReference type="VEuPathDB" id="VectorBase:SSCA000194"/>
<dbReference type="Proteomes" id="UP000616769">
    <property type="component" value="Unassembled WGS sequence"/>
</dbReference>
<evidence type="ECO:0000313" key="7">
    <source>
        <dbReference type="EMBL" id="KPM10500.1"/>
    </source>
</evidence>
<dbReference type="UniPathway" id="UPA00196"/>
<dbReference type="GO" id="GO:0016255">
    <property type="term" value="P:attachment of GPI anchor to protein"/>
    <property type="evidence" value="ECO:0007669"/>
    <property type="project" value="InterPro"/>
</dbReference>
<dbReference type="InterPro" id="IPR028361">
    <property type="entry name" value="GPI_transamidase"/>
</dbReference>
<dbReference type="InterPro" id="IPR001096">
    <property type="entry name" value="Peptidase_C13"/>
</dbReference>
<reference evidence="7 10" key="1">
    <citation type="journal article" date="2015" name="Parasit. Vectors">
        <title>Draft genome of the scabies mite.</title>
        <authorList>
            <person name="Rider S.D.Jr."/>
            <person name="Morgan M.S."/>
            <person name="Arlian L.G."/>
        </authorList>
    </citation>
    <scope>NUCLEOTIDE SEQUENCE [LARGE SCALE GENOMIC DNA]</scope>
    <source>
        <strain evidence="7">Arlian Lab</strain>
    </source>
</reference>
<dbReference type="Proteomes" id="UP000070412">
    <property type="component" value="Unassembled WGS sequence"/>
</dbReference>
<evidence type="ECO:0000256" key="5">
    <source>
        <dbReference type="PIRSR" id="PIRSR019663-1"/>
    </source>
</evidence>
<dbReference type="FunFam" id="3.40.50.1460:FF:000002">
    <property type="entry name" value="GPI-anchor transamidase"/>
    <property type="match status" value="1"/>
</dbReference>
<comment type="similarity">
    <text evidence="2">Belongs to the peptidase C13 family.</text>
</comment>
<evidence type="ECO:0000256" key="4">
    <source>
        <dbReference type="ARBA" id="ARBA00022729"/>
    </source>
</evidence>
<evidence type="ECO:0000256" key="1">
    <source>
        <dbReference type="ARBA" id="ARBA00004687"/>
    </source>
</evidence>
<dbReference type="GO" id="GO:0006508">
    <property type="term" value="P:proteolysis"/>
    <property type="evidence" value="ECO:0007669"/>
    <property type="project" value="InterPro"/>
</dbReference>
<feature type="active site" evidence="5">
    <location>
        <position position="168"/>
    </location>
</feature>
<dbReference type="AlphaFoldDB" id="A0A132AJ70"/>
<reference evidence="6" key="3">
    <citation type="submission" date="2020-01" db="EMBL/GenBank/DDBJ databases">
        <authorList>
            <person name="Korhonen P.K.K."/>
            <person name="Guangxu M.G."/>
            <person name="Wang T.W."/>
            <person name="Stroehlein A.J.S."/>
            <person name="Young N.D."/>
            <person name="Ang C.-S.A."/>
            <person name="Fernando D.W.F."/>
            <person name="Lu H.L."/>
            <person name="Taylor S.T."/>
            <person name="Ehtesham M.E.M."/>
            <person name="Najaraj S.H.N."/>
            <person name="Harsha G.H.G."/>
            <person name="Madugundu A.M."/>
            <person name="Renuse S.R."/>
            <person name="Holt D.H."/>
            <person name="Pandey A.P."/>
            <person name="Papenfuss A.P."/>
            <person name="Gasser R.B.G."/>
            <person name="Fischer K.F."/>
        </authorList>
    </citation>
    <scope>NUCLEOTIDE SEQUENCE</scope>
    <source>
        <strain evidence="6">SSS_KF_BRIS2020</strain>
    </source>
</reference>
<reference evidence="9" key="2">
    <citation type="journal article" date="2020" name="PLoS Negl. Trop. Dis.">
        <title>High-quality nuclear genome for Sarcoptes scabiei-A critical resource for a neglected parasite.</title>
        <authorList>
            <person name="Korhonen P.K."/>
            <person name="Gasser R.B."/>
            <person name="Ma G."/>
            <person name="Wang T."/>
            <person name="Stroehlein A.J."/>
            <person name="Young N.D."/>
            <person name="Ang C.S."/>
            <person name="Fernando D.D."/>
            <person name="Lu H.C."/>
            <person name="Taylor S."/>
            <person name="Reynolds S.L."/>
            <person name="Mofiz E."/>
            <person name="Najaraj S.H."/>
            <person name="Gowda H."/>
            <person name="Madugundu A."/>
            <person name="Renuse S."/>
            <person name="Holt D."/>
            <person name="Pandey A."/>
            <person name="Papenfuss A.T."/>
            <person name="Fischer K."/>
        </authorList>
    </citation>
    <scope>NUCLEOTIDE SEQUENCE [LARGE SCALE GENOMIC DNA]</scope>
</reference>
<organism evidence="7 10">
    <name type="scientific">Sarcoptes scabiei</name>
    <name type="common">Itch mite</name>
    <name type="synonym">Acarus scabiei</name>
    <dbReference type="NCBI Taxonomy" id="52283"/>
    <lineage>
        <taxon>Eukaryota</taxon>
        <taxon>Metazoa</taxon>
        <taxon>Ecdysozoa</taxon>
        <taxon>Arthropoda</taxon>
        <taxon>Chelicerata</taxon>
        <taxon>Arachnida</taxon>
        <taxon>Acari</taxon>
        <taxon>Acariformes</taxon>
        <taxon>Sarcoptiformes</taxon>
        <taxon>Astigmata</taxon>
        <taxon>Psoroptidia</taxon>
        <taxon>Sarcoptoidea</taxon>
        <taxon>Sarcoptidae</taxon>
        <taxon>Sarcoptinae</taxon>
        <taxon>Sarcoptes</taxon>
    </lineage>
</organism>
<evidence type="ECO:0000313" key="6">
    <source>
        <dbReference type="EMBL" id="KAF7490463.1"/>
    </source>
</evidence>
<evidence type="ECO:0000313" key="9">
    <source>
        <dbReference type="Proteomes" id="UP000070412"/>
    </source>
</evidence>
<dbReference type="EMBL" id="WVUK01000062">
    <property type="protein sequence ID" value="KAF7490463.1"/>
    <property type="molecule type" value="Genomic_DNA"/>
</dbReference>
<dbReference type="GO" id="GO:0003923">
    <property type="term" value="F:GPI-anchor transamidase activity"/>
    <property type="evidence" value="ECO:0007669"/>
    <property type="project" value="InterPro"/>
</dbReference>
<feature type="active site" description="Nucleophile" evidence="5">
    <location>
        <position position="210"/>
    </location>
</feature>
<evidence type="ECO:0000313" key="8">
    <source>
        <dbReference type="EnsemblMetazoa" id="KAF7490463.1"/>
    </source>
</evidence>
<evidence type="ECO:0000256" key="3">
    <source>
        <dbReference type="ARBA" id="ARBA00022502"/>
    </source>
</evidence>
<proteinExistence type="inferred from homology"/>
<dbReference type="PANTHER" id="PTHR48067">
    <property type="entry name" value="GPI-ANCHOR TRANSAMIDASE"/>
    <property type="match status" value="1"/>
</dbReference>
<gene>
    <name evidence="7" type="ORF">QR98_0090560</name>
    <name evidence="6" type="ORF">SSS_2001</name>
</gene>
<dbReference type="GO" id="GO:0042765">
    <property type="term" value="C:GPI-anchor transamidase complex"/>
    <property type="evidence" value="ECO:0007669"/>
    <property type="project" value="InterPro"/>
</dbReference>
<dbReference type="PIRSF" id="PIRSF019663">
    <property type="entry name" value="Legumain"/>
    <property type="match status" value="1"/>
</dbReference>
<evidence type="ECO:0000313" key="10">
    <source>
        <dbReference type="Proteomes" id="UP000616769"/>
    </source>
</evidence>
<dbReference type="PIRSF" id="PIRSF500138">
    <property type="entry name" value="GPI8"/>
    <property type="match status" value="1"/>
</dbReference>
<keyword evidence="3" id="KW-0337">GPI-anchor biosynthesis</keyword>
<name>A0A132AJ70_SARSC</name>
<protein>
    <submittedName>
        <fullName evidence="7">GPI-anchor transamidase-like protein</fullName>
    </submittedName>
    <submittedName>
        <fullName evidence="6">Putative GPI-anchor transamidase</fullName>
    </submittedName>
</protein>
<reference evidence="8" key="4">
    <citation type="submission" date="2022-06" db="UniProtKB">
        <authorList>
            <consortium name="EnsemblMetazoa"/>
        </authorList>
    </citation>
    <scope>IDENTIFICATION</scope>
</reference>
<dbReference type="PRINTS" id="PR00776">
    <property type="entry name" value="HEMOGLOBNASE"/>
</dbReference>
<dbReference type="PANTHER" id="PTHR48067:SF1">
    <property type="entry name" value="GPI-ANCHOR TRANSAMIDASE"/>
    <property type="match status" value="1"/>
</dbReference>